<evidence type="ECO:0000313" key="1">
    <source>
        <dbReference type="EMBL" id="PJI92913.1"/>
    </source>
</evidence>
<gene>
    <name evidence="1" type="ORF">BC777_1778</name>
</gene>
<comment type="caution">
    <text evidence="1">The sequence shown here is derived from an EMBL/GenBank/DDBJ whole genome shotgun (WGS) entry which is preliminary data.</text>
</comment>
<keyword evidence="2" id="KW-1185">Reference proteome</keyword>
<reference evidence="1 2" key="1">
    <citation type="submission" date="2017-11" db="EMBL/GenBank/DDBJ databases">
        <title>Genomic Encyclopedia of Archaeal and Bacterial Type Strains, Phase II (KMG-II): From Individual Species to Whole Genera.</title>
        <authorList>
            <person name="Goeker M."/>
        </authorList>
    </citation>
    <scope>NUCLEOTIDE SEQUENCE [LARGE SCALE GENOMIC DNA]</scope>
    <source>
        <strain evidence="1 2">DSM 29128</strain>
    </source>
</reference>
<name>A0A2M8WPQ8_9RHOB</name>
<dbReference type="EMBL" id="PGTY01000001">
    <property type="protein sequence ID" value="PJI92913.1"/>
    <property type="molecule type" value="Genomic_DNA"/>
</dbReference>
<proteinExistence type="predicted"/>
<accession>A0A2M8WPQ8</accession>
<organism evidence="1 2">
    <name type="scientific">Yoonia maricola</name>
    <dbReference type="NCBI Taxonomy" id="420999"/>
    <lineage>
        <taxon>Bacteria</taxon>
        <taxon>Pseudomonadati</taxon>
        <taxon>Pseudomonadota</taxon>
        <taxon>Alphaproteobacteria</taxon>
        <taxon>Rhodobacterales</taxon>
        <taxon>Paracoccaceae</taxon>
        <taxon>Yoonia</taxon>
    </lineage>
</organism>
<protein>
    <submittedName>
        <fullName evidence="1">Uncharacterized protein</fullName>
    </submittedName>
</protein>
<dbReference type="AlphaFoldDB" id="A0A2M8WPQ8"/>
<sequence>MFKLSNDTTLRQIGSDFLIRQGRTLFKTDQAGFDILSRMQAGNSVAAADMPSGHQRFCSKAADLGILIAKP</sequence>
<evidence type="ECO:0000313" key="2">
    <source>
        <dbReference type="Proteomes" id="UP000228531"/>
    </source>
</evidence>
<dbReference type="Proteomes" id="UP000228531">
    <property type="component" value="Unassembled WGS sequence"/>
</dbReference>